<organism evidence="1 2">
    <name type="scientific">Symbiodinium natans</name>
    <dbReference type="NCBI Taxonomy" id="878477"/>
    <lineage>
        <taxon>Eukaryota</taxon>
        <taxon>Sar</taxon>
        <taxon>Alveolata</taxon>
        <taxon>Dinophyceae</taxon>
        <taxon>Suessiales</taxon>
        <taxon>Symbiodiniaceae</taxon>
        <taxon>Symbiodinium</taxon>
    </lineage>
</organism>
<sequence length="112" mass="12802">MRPCRVNLAWLADVVTELDHQMAQLLLRGRCPYRGIEEAREACMLRPDSLALRRASDCATLRRAYYDGQKQVHPDRLRLLHPACSEEVLQACSVAMNLAFEHRRAELGCPAR</sequence>
<protein>
    <submittedName>
        <fullName evidence="1">Cdc40 protein</fullName>
    </submittedName>
</protein>
<evidence type="ECO:0000313" key="1">
    <source>
        <dbReference type="EMBL" id="CAE7416335.1"/>
    </source>
</evidence>
<dbReference type="AlphaFoldDB" id="A0A812R1V1"/>
<evidence type="ECO:0000313" key="2">
    <source>
        <dbReference type="Proteomes" id="UP000604046"/>
    </source>
</evidence>
<keyword evidence="2" id="KW-1185">Reference proteome</keyword>
<dbReference type="EMBL" id="CAJNDS010002294">
    <property type="protein sequence ID" value="CAE7416335.1"/>
    <property type="molecule type" value="Genomic_DNA"/>
</dbReference>
<comment type="caution">
    <text evidence="1">The sequence shown here is derived from an EMBL/GenBank/DDBJ whole genome shotgun (WGS) entry which is preliminary data.</text>
</comment>
<proteinExistence type="predicted"/>
<dbReference type="Proteomes" id="UP000604046">
    <property type="component" value="Unassembled WGS sequence"/>
</dbReference>
<accession>A0A812R1V1</accession>
<reference evidence="1" key="1">
    <citation type="submission" date="2021-02" db="EMBL/GenBank/DDBJ databases">
        <authorList>
            <person name="Dougan E. K."/>
            <person name="Rhodes N."/>
            <person name="Thang M."/>
            <person name="Chan C."/>
        </authorList>
    </citation>
    <scope>NUCLEOTIDE SEQUENCE</scope>
</reference>
<name>A0A812R1V1_9DINO</name>
<gene>
    <name evidence="1" type="primary">Cdc40</name>
    <name evidence="1" type="ORF">SNAT2548_LOCUS22641</name>
</gene>